<dbReference type="Pfam" id="PF18906">
    <property type="entry name" value="Phage_tube_2"/>
    <property type="match status" value="1"/>
</dbReference>
<dbReference type="OrthoDB" id="9877883at2"/>
<evidence type="ECO:0000313" key="2">
    <source>
        <dbReference type="Proteomes" id="UP000321046"/>
    </source>
</evidence>
<dbReference type="AlphaFoldDB" id="A0A5C6XL08"/>
<evidence type="ECO:0000313" key="1">
    <source>
        <dbReference type="EMBL" id="TXD38014.1"/>
    </source>
</evidence>
<reference evidence="1 2" key="1">
    <citation type="submission" date="2019-08" db="EMBL/GenBank/DDBJ databases">
        <title>Bradymonadales sp. TMQ2.</title>
        <authorList>
            <person name="Liang Q."/>
        </authorList>
    </citation>
    <scope>NUCLEOTIDE SEQUENCE [LARGE SCALE GENOMIC DNA]</scope>
    <source>
        <strain evidence="1 2">TMQ2</strain>
    </source>
</reference>
<accession>A0A5C6XL08</accession>
<name>A0A5C6XL08_9DELT</name>
<protein>
    <submittedName>
        <fullName evidence="1">Uncharacterized protein</fullName>
    </submittedName>
</protein>
<dbReference type="EMBL" id="VOSL01000037">
    <property type="protein sequence ID" value="TXD38014.1"/>
    <property type="molecule type" value="Genomic_DNA"/>
</dbReference>
<organism evidence="1 2">
    <name type="scientific">Lujinxingia vulgaris</name>
    <dbReference type="NCBI Taxonomy" id="2600176"/>
    <lineage>
        <taxon>Bacteria</taxon>
        <taxon>Deltaproteobacteria</taxon>
        <taxon>Bradymonadales</taxon>
        <taxon>Lujinxingiaceae</taxon>
        <taxon>Lujinxingia</taxon>
    </lineage>
</organism>
<sequence length="337" mass="35620">MEGTLSLVNRLTAVASETSYGDDAFSGSDPSEFLAFLSFDPSTTNEIVPDAGMRATHSGRSHEVYQGGASVSWEIALTGIVDPDGTPALPVTPLLLASNWAQEAIVGPPPSYEHNLVTGDAMTKVPSCTFVEYLIEHDGENARKVVYTGMRGNSTLTLEMGQPVRLSGEFTGKFASFPASTTPKPANPAVYSGEENRFIMVGAELTADAVSYPVESVNFSTNWQVREDRDGTTADTTLSYVHLERSPGDRVTGSMTLKGRSAALNTLLPAIEAGTAFELVVSLENSNGDTLTITAPSVQFGSFGRGGDGAMTFDVPIHCNGTDAGENELTLSFGRTA</sequence>
<gene>
    <name evidence="1" type="ORF">FRC96_07815</name>
</gene>
<dbReference type="InterPro" id="IPR044000">
    <property type="entry name" value="Phage_tube_2"/>
</dbReference>
<dbReference type="Proteomes" id="UP000321046">
    <property type="component" value="Unassembled WGS sequence"/>
</dbReference>
<dbReference type="RefSeq" id="WP_146973947.1">
    <property type="nucleotide sequence ID" value="NZ_VOSL01000037.1"/>
</dbReference>
<comment type="caution">
    <text evidence="1">The sequence shown here is derived from an EMBL/GenBank/DDBJ whole genome shotgun (WGS) entry which is preliminary data.</text>
</comment>
<proteinExistence type="predicted"/>